<protein>
    <submittedName>
        <fullName evidence="3">ABC transporter G family member 24</fullName>
    </submittedName>
</protein>
<comment type="caution">
    <text evidence="2">The sequence shown here is derived from an EMBL/GenBank/DDBJ whole genome shotgun (WGS) entry which is preliminary data.</text>
</comment>
<accession>A0A9P1CPB4</accession>
<dbReference type="GO" id="GO:0000009">
    <property type="term" value="F:alpha-1,6-mannosyltransferase activity"/>
    <property type="evidence" value="ECO:0007669"/>
    <property type="project" value="InterPro"/>
</dbReference>
<evidence type="ECO:0000313" key="4">
    <source>
        <dbReference type="Proteomes" id="UP001152797"/>
    </source>
</evidence>
<name>A0A9P1CPB4_9DINO</name>
<dbReference type="Gene3D" id="3.90.550.20">
    <property type="match status" value="1"/>
</dbReference>
<dbReference type="EMBL" id="CAMXCT030001961">
    <property type="protein sequence ID" value="CAL4781820.1"/>
    <property type="molecule type" value="Genomic_DNA"/>
</dbReference>
<dbReference type="AlphaFoldDB" id="A0A9P1CPB4"/>
<evidence type="ECO:0000256" key="1">
    <source>
        <dbReference type="SAM" id="SignalP"/>
    </source>
</evidence>
<dbReference type="OrthoDB" id="409543at2759"/>
<dbReference type="GO" id="GO:0000136">
    <property type="term" value="C:mannan polymerase complex"/>
    <property type="evidence" value="ECO:0007669"/>
    <property type="project" value="TreeGrafter"/>
</dbReference>
<feature type="chain" id="PRO_5043270646" evidence="1">
    <location>
        <begin position="23"/>
        <end position="312"/>
    </location>
</feature>
<evidence type="ECO:0000313" key="3">
    <source>
        <dbReference type="EMBL" id="CAL4781820.1"/>
    </source>
</evidence>
<dbReference type="GO" id="GO:0006487">
    <property type="term" value="P:protein N-linked glycosylation"/>
    <property type="evidence" value="ECO:0007669"/>
    <property type="project" value="TreeGrafter"/>
</dbReference>
<sequence>MFHRSPLVGLTLLAPLAAKCCSQSVSLLQTLTDPIPRGVHVGPTRIPCVVHQTWQTHQLSDQQKRCVNTWKSKNPECEHRLWNDTEIAALCQEKSPGLIWPIWDGLSPVQRADVFRYLVLWDQGGYYADIDVRCHRPVADFPVPKDVNMIVGYEAGRRLEEAVREKVDFSRVEQFENWFLASAPGNPVLLRTLEIIRQKFLWKVQKTIDFTGPGTLSDAVHEFLANSSEEHGIPAEISRRTGQYAGKLSFPSESTYQFGEWKAFLFASGRVSTGGYASGDDPAENVLEHMFSGTWKRGAAVIGSTHLMLVSK</sequence>
<dbReference type="SUPFAM" id="SSF53448">
    <property type="entry name" value="Nucleotide-diphospho-sugar transferases"/>
    <property type="match status" value="1"/>
</dbReference>
<dbReference type="InterPro" id="IPR007577">
    <property type="entry name" value="GlycoTrfase_DXD_sugar-bd_CS"/>
</dbReference>
<gene>
    <name evidence="2" type="ORF">C1SCF055_LOCUS21153</name>
</gene>
<dbReference type="PANTHER" id="PTHR31834:SF1">
    <property type="entry name" value="INITIATION-SPECIFIC ALPHA-1,6-MANNOSYLTRANSFERASE"/>
    <property type="match status" value="1"/>
</dbReference>
<feature type="signal peptide" evidence="1">
    <location>
        <begin position="1"/>
        <end position="22"/>
    </location>
</feature>
<keyword evidence="4" id="KW-1185">Reference proteome</keyword>
<dbReference type="PANTHER" id="PTHR31834">
    <property type="entry name" value="INITIATION-SPECIFIC ALPHA-1,6-MANNOSYLTRANSFERASE"/>
    <property type="match status" value="1"/>
</dbReference>
<dbReference type="Proteomes" id="UP001152797">
    <property type="component" value="Unassembled WGS sequence"/>
</dbReference>
<keyword evidence="1" id="KW-0732">Signal</keyword>
<evidence type="ECO:0000313" key="2">
    <source>
        <dbReference type="EMBL" id="CAI3994508.1"/>
    </source>
</evidence>
<dbReference type="InterPro" id="IPR029044">
    <property type="entry name" value="Nucleotide-diphossugar_trans"/>
</dbReference>
<dbReference type="EMBL" id="CAMXCT010001961">
    <property type="protein sequence ID" value="CAI3994508.1"/>
    <property type="molecule type" value="Genomic_DNA"/>
</dbReference>
<reference evidence="2" key="1">
    <citation type="submission" date="2022-10" db="EMBL/GenBank/DDBJ databases">
        <authorList>
            <person name="Chen Y."/>
            <person name="Dougan E. K."/>
            <person name="Chan C."/>
            <person name="Rhodes N."/>
            <person name="Thang M."/>
        </authorList>
    </citation>
    <scope>NUCLEOTIDE SEQUENCE</scope>
</reference>
<reference evidence="3 4" key="2">
    <citation type="submission" date="2024-05" db="EMBL/GenBank/DDBJ databases">
        <authorList>
            <person name="Chen Y."/>
            <person name="Shah S."/>
            <person name="Dougan E. K."/>
            <person name="Thang M."/>
            <person name="Chan C."/>
        </authorList>
    </citation>
    <scope>NUCLEOTIDE SEQUENCE [LARGE SCALE GENOMIC DNA]</scope>
</reference>
<dbReference type="Pfam" id="PF04488">
    <property type="entry name" value="Gly_transf_sug"/>
    <property type="match status" value="1"/>
</dbReference>
<dbReference type="EMBL" id="CAMXCT020001961">
    <property type="protein sequence ID" value="CAL1147883.1"/>
    <property type="molecule type" value="Genomic_DNA"/>
</dbReference>
<organism evidence="2">
    <name type="scientific">Cladocopium goreaui</name>
    <dbReference type="NCBI Taxonomy" id="2562237"/>
    <lineage>
        <taxon>Eukaryota</taxon>
        <taxon>Sar</taxon>
        <taxon>Alveolata</taxon>
        <taxon>Dinophyceae</taxon>
        <taxon>Suessiales</taxon>
        <taxon>Symbiodiniaceae</taxon>
        <taxon>Cladocopium</taxon>
    </lineage>
</organism>
<proteinExistence type="predicted"/>
<dbReference type="InterPro" id="IPR039367">
    <property type="entry name" value="Och1-like"/>
</dbReference>